<evidence type="ECO:0000313" key="3">
    <source>
        <dbReference type="Proteomes" id="UP001153069"/>
    </source>
</evidence>
<evidence type="ECO:0000256" key="1">
    <source>
        <dbReference type="SAM" id="Coils"/>
    </source>
</evidence>
<accession>A0A9N8HCD0</accession>
<keyword evidence="1" id="KW-0175">Coiled coil</keyword>
<reference evidence="2" key="1">
    <citation type="submission" date="2020-06" db="EMBL/GenBank/DDBJ databases">
        <authorList>
            <consortium name="Plant Systems Biology data submission"/>
        </authorList>
    </citation>
    <scope>NUCLEOTIDE SEQUENCE</scope>
    <source>
        <strain evidence="2">D6</strain>
    </source>
</reference>
<evidence type="ECO:0000313" key="2">
    <source>
        <dbReference type="EMBL" id="CAB9507205.1"/>
    </source>
</evidence>
<sequence>MATGAGSNGAGARDNGGRRKVLHLTRDAVVDRASRNWVEEIRPIKHKTDEVWYAIDSSCCLHTMIRSCETVENGYAQMYQLRAPVQQEFEDSEKELERSLKQVLAGQEDADIETLAQQIQAEEGVVAAAQRERSQANTTKRAWLEKRREFMRDLEAQAADLKRQMQELETEMGGMGVLSDLSSDQRYDFLVKKQKMRKLQLSLKDCEDIISNPSLLSGYSVDDLDQKAAEATAKETAANTKKRELEKHFEAKDTLSLLRQKLREVGKQLAEFIRMQSDAKKRLEGYMKRSSKVPMSPDPH</sequence>
<dbReference type="AlphaFoldDB" id="A0A9N8HCD0"/>
<name>A0A9N8HCD0_9STRA</name>
<dbReference type="EMBL" id="CAICTM010000296">
    <property type="protein sequence ID" value="CAB9507205.1"/>
    <property type="molecule type" value="Genomic_DNA"/>
</dbReference>
<gene>
    <name evidence="2" type="ORF">SEMRO_297_G110830.1</name>
</gene>
<organism evidence="2 3">
    <name type="scientific">Seminavis robusta</name>
    <dbReference type="NCBI Taxonomy" id="568900"/>
    <lineage>
        <taxon>Eukaryota</taxon>
        <taxon>Sar</taxon>
        <taxon>Stramenopiles</taxon>
        <taxon>Ochrophyta</taxon>
        <taxon>Bacillariophyta</taxon>
        <taxon>Bacillariophyceae</taxon>
        <taxon>Bacillariophycidae</taxon>
        <taxon>Naviculales</taxon>
        <taxon>Naviculaceae</taxon>
        <taxon>Seminavis</taxon>
    </lineage>
</organism>
<dbReference type="Proteomes" id="UP001153069">
    <property type="component" value="Unassembled WGS sequence"/>
</dbReference>
<protein>
    <submittedName>
        <fullName evidence="2">Uncharacterized protein</fullName>
    </submittedName>
</protein>
<comment type="caution">
    <text evidence="2">The sequence shown here is derived from an EMBL/GenBank/DDBJ whole genome shotgun (WGS) entry which is preliminary data.</text>
</comment>
<keyword evidence="3" id="KW-1185">Reference proteome</keyword>
<feature type="coiled-coil region" evidence="1">
    <location>
        <begin position="112"/>
        <end position="171"/>
    </location>
</feature>
<proteinExistence type="predicted"/>